<organism evidence="2 3">
    <name type="scientific">Saimiri boliviensis boliviensis</name>
    <name type="common">Bolivian squirrel monkey</name>
    <dbReference type="NCBI Taxonomy" id="39432"/>
    <lineage>
        <taxon>Eukaryota</taxon>
        <taxon>Metazoa</taxon>
        <taxon>Chordata</taxon>
        <taxon>Craniata</taxon>
        <taxon>Vertebrata</taxon>
        <taxon>Euteleostomi</taxon>
        <taxon>Mammalia</taxon>
        <taxon>Eutheria</taxon>
        <taxon>Euarchontoglires</taxon>
        <taxon>Primates</taxon>
        <taxon>Haplorrhini</taxon>
        <taxon>Platyrrhini</taxon>
        <taxon>Cebidae</taxon>
        <taxon>Saimiriinae</taxon>
        <taxon>Saimiri</taxon>
    </lineage>
</organism>
<evidence type="ECO:0000256" key="1">
    <source>
        <dbReference type="SAM" id="Coils"/>
    </source>
</evidence>
<accession>A0A2K6UDK3</accession>
<keyword evidence="3" id="KW-1185">Reference proteome</keyword>
<feature type="coiled-coil region" evidence="1">
    <location>
        <begin position="209"/>
        <end position="236"/>
    </location>
</feature>
<dbReference type="InterPro" id="IPR038834">
    <property type="entry name" value="CCDC175"/>
</dbReference>
<feature type="coiled-coil region" evidence="1">
    <location>
        <begin position="132"/>
        <end position="159"/>
    </location>
</feature>
<feature type="coiled-coil region" evidence="1">
    <location>
        <begin position="343"/>
        <end position="377"/>
    </location>
</feature>
<name>A0A2K6UDK3_SAIBB</name>
<dbReference type="GeneTree" id="ENSGT00390000001277"/>
<feature type="coiled-coil region" evidence="1">
    <location>
        <begin position="431"/>
        <end position="532"/>
    </location>
</feature>
<proteinExistence type="predicted"/>
<dbReference type="AlphaFoldDB" id="A0A2K6UDK3"/>
<dbReference type="Ensembl" id="ENSSBOT00000046848.1">
    <property type="protein sequence ID" value="ENSSBOP00000029963.1"/>
    <property type="gene ID" value="ENSSBOG00000031269.1"/>
</dbReference>
<dbReference type="STRING" id="39432.ENSSBOP00000029963"/>
<dbReference type="OMA" id="VFMQKRK"/>
<dbReference type="PANTHER" id="PTHR35347">
    <property type="entry name" value="COILED-COIL DOMAIN-CONTAINING PROTEIN 175"/>
    <property type="match status" value="1"/>
</dbReference>
<keyword evidence="1" id="KW-0175">Coiled coil</keyword>
<evidence type="ECO:0000313" key="3">
    <source>
        <dbReference type="Proteomes" id="UP000233220"/>
    </source>
</evidence>
<dbReference type="Proteomes" id="UP000233220">
    <property type="component" value="Unplaced"/>
</dbReference>
<reference evidence="2" key="1">
    <citation type="submission" date="2025-08" db="UniProtKB">
        <authorList>
            <consortium name="Ensembl"/>
        </authorList>
    </citation>
    <scope>IDENTIFICATION</scope>
</reference>
<evidence type="ECO:0000313" key="2">
    <source>
        <dbReference type="Ensembl" id="ENSSBOP00000029963.1"/>
    </source>
</evidence>
<sequence length="826" mass="97522">MALSSWTPGLRAGEKLVQAAAVSTGRSLELCTFPSTLGSSVAVEALEQLFVVEQSLQSDYFKCNEEAKIFLKDVAVAVKKLEEMRKATIDLLEIESMELNKLYYLLETLPYSIKRELEECVRDARRLNLFEINTIKMRITRTEKEIELLKKKITDLTKYNETLGEKQEELARKHARFILSLNQTMEKKATTTVYINETYTEINLKREDIALQKKIIKEAEELMEKERAEYLIRKQELAAQINEFSNICEIKKLETYKKKKELDKLQTKVSKIKETVTTSAVVLSDHNLEIAQLHESIRYWEQQVSELRKALAILETKLGFFTDNREKLDGISNYEKTEFLSKIKELAEILHAARMNYKDLREKMKTLTRQYKIVLNEEEKAFLQKRKVHDENQKQLAFIAQKEYFLSQRRVDIKNMEEGLITLQELHRATKTVYQQQIKILSANLERERQRCVITQWQIACLRKQHARWTAKANTEIEAIMEKIQNAEARRIELLTETSFREKEINEFVAQIDKLTIELKEDEKEFINQEKMLMKAISKYEEIFVKEIQMTKEKEEELVVECLPHLQVAEEEYREKKRKLEELSNIVTAQRQEEDLLNNHIFLFTRDFSRYVTNTEDLKEELKQLRDQESKKIKNHFETLKNLESRIYINDEKADLLFLENKKLKEYILYLKNNIEKYREGQEALMHTSGDLSQQLIAQEAQYENLWAEFQATVKILVDNGEETLQDIKNLTDKLCERDENMEHISTWLQESLEELRSLGKEESPMNLLSKQQLRTLVTWDFLLFYYCHLSNLVIPSYATNIQLNIDTYLWVEYTVAVLANSTASR</sequence>
<protein>
    <submittedName>
        <fullName evidence="2">Coiled-coil domain containing 175</fullName>
    </submittedName>
</protein>
<gene>
    <name evidence="2" type="primary">CCDC175</name>
</gene>
<dbReference type="PANTHER" id="PTHR35347:SF1">
    <property type="entry name" value="COILED-COIL DOMAIN-CONTAINING PROTEIN 175"/>
    <property type="match status" value="1"/>
</dbReference>
<feature type="coiled-coil region" evidence="1">
    <location>
        <begin position="566"/>
        <end position="646"/>
    </location>
</feature>
<reference evidence="2" key="2">
    <citation type="submission" date="2025-09" db="UniProtKB">
        <authorList>
            <consortium name="Ensembl"/>
        </authorList>
    </citation>
    <scope>IDENTIFICATION</scope>
</reference>